<proteinExistence type="predicted"/>
<dbReference type="AlphaFoldDB" id="A0A5Q2RMC7"/>
<protein>
    <submittedName>
        <fullName evidence="2">Uncharacterized protein</fullName>
    </submittedName>
</protein>
<dbReference type="RefSeq" id="WP_153758441.1">
    <property type="nucleotide sequence ID" value="NZ_CP045851.1"/>
</dbReference>
<keyword evidence="3" id="KW-1185">Reference proteome</keyword>
<name>A0A5Q2RMC7_9ACTN</name>
<gene>
    <name evidence="2" type="ORF">GH723_04030</name>
</gene>
<dbReference type="Proteomes" id="UP000334019">
    <property type="component" value="Chromosome"/>
</dbReference>
<organism evidence="2 3">
    <name type="scientific">Actinomarinicola tropica</name>
    <dbReference type="NCBI Taxonomy" id="2789776"/>
    <lineage>
        <taxon>Bacteria</taxon>
        <taxon>Bacillati</taxon>
        <taxon>Actinomycetota</taxon>
        <taxon>Acidimicrobiia</taxon>
        <taxon>Acidimicrobiales</taxon>
        <taxon>Iamiaceae</taxon>
        <taxon>Actinomarinicola</taxon>
    </lineage>
</organism>
<dbReference type="EMBL" id="CP045851">
    <property type="protein sequence ID" value="QGG94335.1"/>
    <property type="molecule type" value="Genomic_DNA"/>
</dbReference>
<evidence type="ECO:0000313" key="3">
    <source>
        <dbReference type="Proteomes" id="UP000334019"/>
    </source>
</evidence>
<dbReference type="KEGG" id="atq:GH723_04030"/>
<evidence type="ECO:0000313" key="2">
    <source>
        <dbReference type="EMBL" id="QGG94335.1"/>
    </source>
</evidence>
<sequence length="81" mass="9021">MVPVGVVAVAGAVVVTGARALRRRRRRAAAGWANGRYPSRDELAARRRERENTFAEGVEFSMGRTRERSPGGLDRWSPIDR</sequence>
<accession>A0A5Q2RMC7</accession>
<evidence type="ECO:0000256" key="1">
    <source>
        <dbReference type="SAM" id="MobiDB-lite"/>
    </source>
</evidence>
<feature type="region of interest" description="Disordered" evidence="1">
    <location>
        <begin position="54"/>
        <end position="81"/>
    </location>
</feature>
<reference evidence="2 3" key="1">
    <citation type="submission" date="2019-11" db="EMBL/GenBank/DDBJ databases">
        <authorList>
            <person name="He Y."/>
        </authorList>
    </citation>
    <scope>NUCLEOTIDE SEQUENCE [LARGE SCALE GENOMIC DNA]</scope>
    <source>
        <strain evidence="2 3">SCSIO 58843</strain>
    </source>
</reference>